<keyword evidence="1" id="KW-0472">Membrane</keyword>
<keyword evidence="1" id="KW-0812">Transmembrane</keyword>
<dbReference type="RefSeq" id="WP_177264379.1">
    <property type="nucleotide sequence ID" value="NZ_JACRWC010000019.1"/>
</dbReference>
<reference evidence="2" key="1">
    <citation type="submission" date="2020-08" db="EMBL/GenBank/DDBJ databases">
        <authorList>
            <person name="Liu C."/>
            <person name="Sun Q."/>
        </authorList>
    </citation>
    <scope>NUCLEOTIDE SEQUENCE</scope>
    <source>
        <strain evidence="2">BX16</strain>
    </source>
</reference>
<keyword evidence="1" id="KW-1133">Transmembrane helix</keyword>
<dbReference type="InterPro" id="IPR008407">
    <property type="entry name" value="Brnchd-chn_aa_trnsp_AzlD"/>
</dbReference>
<proteinExistence type="predicted"/>
<dbReference type="Proteomes" id="UP000644115">
    <property type="component" value="Unassembled WGS sequence"/>
</dbReference>
<feature type="transmembrane region" description="Helical" evidence="1">
    <location>
        <begin position="84"/>
        <end position="105"/>
    </location>
</feature>
<keyword evidence="3" id="KW-1185">Reference proteome</keyword>
<evidence type="ECO:0000313" key="2">
    <source>
        <dbReference type="EMBL" id="MBC5998599.1"/>
    </source>
</evidence>
<feature type="transmembrane region" description="Helical" evidence="1">
    <location>
        <begin position="40"/>
        <end position="57"/>
    </location>
</feature>
<evidence type="ECO:0000313" key="3">
    <source>
        <dbReference type="Proteomes" id="UP000644115"/>
    </source>
</evidence>
<sequence length="106" mass="11625">MDMLTFLPYLLVMAGVTYLIRALPFVLVNKKIENRFLNSFLYYIPYTVLAAMTFPAILYGTNHMISAIAGLAVAVFIAYKGKGLLIVAVGACSAVFVAELVLMVVR</sequence>
<feature type="transmembrane region" description="Helical" evidence="1">
    <location>
        <begin position="6"/>
        <end position="28"/>
    </location>
</feature>
<gene>
    <name evidence="2" type="ORF">H8876_00995</name>
</gene>
<accession>A0A923SKU7</accession>
<dbReference type="AlphaFoldDB" id="A0A923SKU7"/>
<name>A0A923SKU7_9FIRM</name>
<comment type="caution">
    <text evidence="2">The sequence shown here is derived from an EMBL/GenBank/DDBJ whole genome shotgun (WGS) entry which is preliminary data.</text>
</comment>
<protein>
    <submittedName>
        <fullName evidence="2">AzlD domain-containing protein</fullName>
    </submittedName>
</protein>
<dbReference type="EMBL" id="JACRWC010000019">
    <property type="protein sequence ID" value="MBC5998599.1"/>
    <property type="molecule type" value="Genomic_DNA"/>
</dbReference>
<evidence type="ECO:0000256" key="1">
    <source>
        <dbReference type="SAM" id="Phobius"/>
    </source>
</evidence>
<dbReference type="Pfam" id="PF05437">
    <property type="entry name" value="AzlD"/>
    <property type="match status" value="1"/>
</dbReference>
<organism evidence="2 3">
    <name type="scientific">Lentihominibacter faecis</name>
    <dbReference type="NCBI Taxonomy" id="2764712"/>
    <lineage>
        <taxon>Bacteria</taxon>
        <taxon>Bacillati</taxon>
        <taxon>Bacillota</taxon>
        <taxon>Clostridia</taxon>
        <taxon>Peptostreptococcales</taxon>
        <taxon>Anaerovoracaceae</taxon>
        <taxon>Lentihominibacter</taxon>
    </lineage>
</organism>